<dbReference type="Pfam" id="PF00403">
    <property type="entry name" value="HMA"/>
    <property type="match status" value="1"/>
</dbReference>
<gene>
    <name evidence="2" type="ORF">OKE68_09055</name>
</gene>
<dbReference type="GO" id="GO:0046872">
    <property type="term" value="F:metal ion binding"/>
    <property type="evidence" value="ECO:0007669"/>
    <property type="project" value="InterPro"/>
</dbReference>
<dbReference type="RefSeq" id="WP_064971046.1">
    <property type="nucleotide sequence ID" value="NZ_CP029760.1"/>
</dbReference>
<dbReference type="Gene3D" id="3.30.70.100">
    <property type="match status" value="1"/>
</dbReference>
<dbReference type="InterPro" id="IPR036163">
    <property type="entry name" value="HMA_dom_sf"/>
</dbReference>
<evidence type="ECO:0000313" key="3">
    <source>
        <dbReference type="Proteomes" id="UP001207440"/>
    </source>
</evidence>
<reference evidence="2" key="1">
    <citation type="submission" date="2022-10" db="EMBL/GenBank/DDBJ databases">
        <title>Sifting through the core-genome to identify putative cross-protective antigens against Riemerella anatipestifer.</title>
        <authorList>
            <person name="Zheng X."/>
            <person name="Zhang W."/>
        </authorList>
    </citation>
    <scope>NUCLEOTIDE SEQUENCE</scope>
    <source>
        <strain evidence="2">ZWRA178</strain>
    </source>
</reference>
<sequence length="94" mass="10150">MSNNTTTHNIEVENIKCGGCMNSIKKAILKMENVETITIDKDTETVTVTGAIARTSLVEKLSSLGYPEKGNNTILKKAKSFVSCAVGRMSDPVE</sequence>
<feature type="domain" description="HMA" evidence="1">
    <location>
        <begin position="6"/>
        <end position="69"/>
    </location>
</feature>
<dbReference type="SUPFAM" id="SSF55008">
    <property type="entry name" value="HMA, heavy metal-associated domain"/>
    <property type="match status" value="1"/>
</dbReference>
<dbReference type="PROSITE" id="PS50846">
    <property type="entry name" value="HMA_2"/>
    <property type="match status" value="1"/>
</dbReference>
<dbReference type="Proteomes" id="UP001207440">
    <property type="component" value="Unassembled WGS sequence"/>
</dbReference>
<accession>A0AAP3AMC6</accession>
<organism evidence="2 3">
    <name type="scientific">Riemerella anatipestifer</name>
    <name type="common">Moraxella anatipestifer</name>
    <dbReference type="NCBI Taxonomy" id="34085"/>
    <lineage>
        <taxon>Bacteria</taxon>
        <taxon>Pseudomonadati</taxon>
        <taxon>Bacteroidota</taxon>
        <taxon>Flavobacteriia</taxon>
        <taxon>Flavobacteriales</taxon>
        <taxon>Weeksellaceae</taxon>
        <taxon>Riemerella</taxon>
    </lineage>
</organism>
<dbReference type="EMBL" id="JAOZYT010000065">
    <property type="protein sequence ID" value="MCW0524461.1"/>
    <property type="molecule type" value="Genomic_DNA"/>
</dbReference>
<evidence type="ECO:0000313" key="2">
    <source>
        <dbReference type="EMBL" id="MCW0524461.1"/>
    </source>
</evidence>
<evidence type="ECO:0000259" key="1">
    <source>
        <dbReference type="PROSITE" id="PS50846"/>
    </source>
</evidence>
<comment type="caution">
    <text evidence="2">The sequence shown here is derived from an EMBL/GenBank/DDBJ whole genome shotgun (WGS) entry which is preliminary data.</text>
</comment>
<proteinExistence type="predicted"/>
<dbReference type="AlphaFoldDB" id="A0AAP3AMC6"/>
<protein>
    <submittedName>
        <fullName evidence="2">Heavy-metal-associated domain-containing protein</fullName>
    </submittedName>
</protein>
<dbReference type="InterPro" id="IPR006121">
    <property type="entry name" value="HMA_dom"/>
</dbReference>
<name>A0AAP3AMC6_RIEAN</name>
<dbReference type="CDD" id="cd00371">
    <property type="entry name" value="HMA"/>
    <property type="match status" value="1"/>
</dbReference>